<evidence type="ECO:0000313" key="2">
    <source>
        <dbReference type="Proteomes" id="UP000519897"/>
    </source>
</evidence>
<organism evidence="1 2">
    <name type="scientific">Rhizobium rhizoryzae</name>
    <dbReference type="NCBI Taxonomy" id="451876"/>
    <lineage>
        <taxon>Bacteria</taxon>
        <taxon>Pseudomonadati</taxon>
        <taxon>Pseudomonadota</taxon>
        <taxon>Alphaproteobacteria</taxon>
        <taxon>Hyphomicrobiales</taxon>
        <taxon>Rhizobiaceae</taxon>
        <taxon>Rhizobium/Agrobacterium group</taxon>
        <taxon>Rhizobium</taxon>
    </lineage>
</organism>
<dbReference type="Proteomes" id="UP000519897">
    <property type="component" value="Unassembled WGS sequence"/>
</dbReference>
<dbReference type="GO" id="GO:0008483">
    <property type="term" value="F:transaminase activity"/>
    <property type="evidence" value="ECO:0007669"/>
    <property type="project" value="UniProtKB-KW"/>
</dbReference>
<evidence type="ECO:0000313" key="1">
    <source>
        <dbReference type="EMBL" id="MBB4144386.1"/>
    </source>
</evidence>
<keyword evidence="2" id="KW-1185">Reference proteome</keyword>
<reference evidence="1 2" key="1">
    <citation type="submission" date="2020-08" db="EMBL/GenBank/DDBJ databases">
        <title>Genomic Encyclopedia of Type Strains, Phase IV (KMG-IV): sequencing the most valuable type-strain genomes for metagenomic binning, comparative biology and taxonomic classification.</title>
        <authorList>
            <person name="Goeker M."/>
        </authorList>
    </citation>
    <scope>NUCLEOTIDE SEQUENCE [LARGE SCALE GENOMIC DNA]</scope>
    <source>
        <strain evidence="1 2">DSM 29514</strain>
    </source>
</reference>
<keyword evidence="1" id="KW-0808">Transferase</keyword>
<proteinExistence type="predicted"/>
<name>A0A7W6LJT4_9HYPH</name>
<accession>A0A7W6LJT4</accession>
<dbReference type="AlphaFoldDB" id="A0A7W6LJT4"/>
<keyword evidence="1" id="KW-0456">Lyase</keyword>
<keyword evidence="1" id="KW-0032">Aminotransferase</keyword>
<protein>
    <submittedName>
        <fullName evidence="1">Branched-subunit amino acid aminotransferase/4-amino-4-deoxychorismate lyase</fullName>
    </submittedName>
</protein>
<comment type="caution">
    <text evidence="1">The sequence shown here is derived from an EMBL/GenBank/DDBJ whole genome shotgun (WGS) entry which is preliminary data.</text>
</comment>
<sequence>MSKFRKEFELIHKIRSIRADRAERSMAIAEGQRMQAVIAHNDATALKDEAKQRVRDIDSDRFAAHNSQISGRELKEGAMAAREAKARLQDAASDVIVKNEQREQATWNATVWKEIYKASQRKVIKTEAILEQLADEPATEKDARV</sequence>
<dbReference type="EMBL" id="JACIEC010000003">
    <property type="protein sequence ID" value="MBB4144386.1"/>
    <property type="molecule type" value="Genomic_DNA"/>
</dbReference>
<dbReference type="RefSeq" id="WP_165131312.1">
    <property type="nucleotide sequence ID" value="NZ_CP049249.1"/>
</dbReference>
<dbReference type="GO" id="GO:0016829">
    <property type="term" value="F:lyase activity"/>
    <property type="evidence" value="ECO:0007669"/>
    <property type="project" value="UniProtKB-KW"/>
</dbReference>
<gene>
    <name evidence="1" type="ORF">GGQ72_002943</name>
</gene>